<organism evidence="2 3">
    <name type="scientific">Pedococcus dokdonensis</name>
    <dbReference type="NCBI Taxonomy" id="443156"/>
    <lineage>
        <taxon>Bacteria</taxon>
        <taxon>Bacillati</taxon>
        <taxon>Actinomycetota</taxon>
        <taxon>Actinomycetes</taxon>
        <taxon>Micrococcales</taxon>
        <taxon>Intrasporangiaceae</taxon>
        <taxon>Pedococcus</taxon>
    </lineage>
</organism>
<sequence length="69" mass="7355">MTRYVARHRVHAGRHRGYAGRHLRPSDPPDLPVNGPSTALAPVAPSASAPASLFGPPALARPVEVHQFD</sequence>
<dbReference type="EMBL" id="LT629711">
    <property type="protein sequence ID" value="SDP58694.1"/>
    <property type="molecule type" value="Genomic_DNA"/>
</dbReference>
<feature type="compositionally biased region" description="Basic residues" evidence="1">
    <location>
        <begin position="1"/>
        <end position="23"/>
    </location>
</feature>
<protein>
    <submittedName>
        <fullName evidence="2">Uncharacterized protein</fullName>
    </submittedName>
</protein>
<dbReference type="AlphaFoldDB" id="A0A1H0TXM7"/>
<dbReference type="STRING" id="443156.SAMN04489867_3026"/>
<evidence type="ECO:0000313" key="2">
    <source>
        <dbReference type="EMBL" id="SDP58694.1"/>
    </source>
</evidence>
<reference evidence="3" key="1">
    <citation type="submission" date="2016-10" db="EMBL/GenBank/DDBJ databases">
        <authorList>
            <person name="Varghese N."/>
            <person name="Submissions S."/>
        </authorList>
    </citation>
    <scope>NUCLEOTIDE SEQUENCE [LARGE SCALE GENOMIC DNA]</scope>
    <source>
        <strain evidence="3">DSM 22329</strain>
    </source>
</reference>
<evidence type="ECO:0000313" key="3">
    <source>
        <dbReference type="Proteomes" id="UP000199077"/>
    </source>
</evidence>
<dbReference type="RefSeq" id="WP_157693070.1">
    <property type="nucleotide sequence ID" value="NZ_LT629711.1"/>
</dbReference>
<gene>
    <name evidence="2" type="ORF">SAMN04489867_3026</name>
</gene>
<feature type="region of interest" description="Disordered" evidence="1">
    <location>
        <begin position="1"/>
        <end position="69"/>
    </location>
</feature>
<name>A0A1H0TXM7_9MICO</name>
<evidence type="ECO:0000256" key="1">
    <source>
        <dbReference type="SAM" id="MobiDB-lite"/>
    </source>
</evidence>
<proteinExistence type="predicted"/>
<accession>A0A1H0TXM7</accession>
<keyword evidence="3" id="KW-1185">Reference proteome</keyword>
<feature type="compositionally biased region" description="Low complexity" evidence="1">
    <location>
        <begin position="36"/>
        <end position="60"/>
    </location>
</feature>
<dbReference type="Proteomes" id="UP000199077">
    <property type="component" value="Chromosome I"/>
</dbReference>